<dbReference type="PROSITE" id="PS51898">
    <property type="entry name" value="TYR_RECOMBINASE"/>
    <property type="match status" value="1"/>
</dbReference>
<comment type="similarity">
    <text evidence="1">Belongs to the 'phage' integrase family.</text>
</comment>
<gene>
    <name evidence="7" type="ORF">DBZ36_16900</name>
</gene>
<evidence type="ECO:0000256" key="2">
    <source>
        <dbReference type="ARBA" id="ARBA00022908"/>
    </source>
</evidence>
<accession>A0A420E745</accession>
<keyword evidence="4" id="KW-0233">DNA recombination</keyword>
<dbReference type="RefSeq" id="WP_120356147.1">
    <property type="nucleotide sequence ID" value="NZ_RAQO01000009.1"/>
</dbReference>
<name>A0A420E745_9ALTE</name>
<feature type="coiled-coil region" evidence="5">
    <location>
        <begin position="382"/>
        <end position="409"/>
    </location>
</feature>
<evidence type="ECO:0000256" key="5">
    <source>
        <dbReference type="SAM" id="Coils"/>
    </source>
</evidence>
<dbReference type="Pfam" id="PF00589">
    <property type="entry name" value="Phage_integrase"/>
    <property type="match status" value="1"/>
</dbReference>
<evidence type="ECO:0000313" key="8">
    <source>
        <dbReference type="Proteomes" id="UP000286482"/>
    </source>
</evidence>
<proteinExistence type="inferred from homology"/>
<keyword evidence="3" id="KW-0238">DNA-binding</keyword>
<dbReference type="InterPro" id="IPR002104">
    <property type="entry name" value="Integrase_catalytic"/>
</dbReference>
<dbReference type="SUPFAM" id="SSF56349">
    <property type="entry name" value="DNA breaking-rejoining enzymes"/>
    <property type="match status" value="1"/>
</dbReference>
<keyword evidence="2" id="KW-0229">DNA integration</keyword>
<feature type="domain" description="Tyr recombinase" evidence="6">
    <location>
        <begin position="204"/>
        <end position="445"/>
    </location>
</feature>
<comment type="caution">
    <text evidence="7">The sequence shown here is derived from an EMBL/GenBank/DDBJ whole genome shotgun (WGS) entry which is preliminary data.</text>
</comment>
<evidence type="ECO:0000256" key="3">
    <source>
        <dbReference type="ARBA" id="ARBA00023125"/>
    </source>
</evidence>
<dbReference type="PANTHER" id="PTHR30349">
    <property type="entry name" value="PHAGE INTEGRASE-RELATED"/>
    <property type="match status" value="1"/>
</dbReference>
<sequence length="492" mass="56483">MELHREQLIFQNGERFSCLSDINGVPDFWTTLFLTTHYRGSTQETMRNISNVLVHFLLWDEMQEQPFFEKVIRIADADETAPVSQFTPPVFLSTLEARSLAYHCKIQTKVARRKQARKSENNVISMRTQLPASVVPDEVVGVKLHRQRLKVVAEFLHFIVDVGLRHYSHYAYYLDAAGKIKQLIFKQRPKRQGARATLNDPDKKAPPPEVFEEIMRIAEPSCPDNPFTDLVRDRNYLIVRVLYDTGMRVGELLQLKVLDINFAAQTISIVRRHDDPEDIWRALEPNAKTLERDLPISLELTDLLRDYVTGERRKMVSAFPASQSHGFLFVSNKSTKGQPLGVKQCPKLLLKIARDEALVAFIEQQGIKVDKLAGAHAYRHNRNNLISRIIDANNQLAREEGRVDEIISEKKEKQVRMYLMGHSDEKSAEVYNLRHTKESAEKINMALMEDEANKVRNECGKGGSELAQEELKRLIPSVLGMAYDFSDNKEEK</sequence>
<organism evidence="7 8">
    <name type="scientific">Alginatibacterium sediminis</name>
    <dbReference type="NCBI Taxonomy" id="2164068"/>
    <lineage>
        <taxon>Bacteria</taxon>
        <taxon>Pseudomonadati</taxon>
        <taxon>Pseudomonadota</taxon>
        <taxon>Gammaproteobacteria</taxon>
        <taxon>Alteromonadales</taxon>
        <taxon>Alteromonadaceae</taxon>
        <taxon>Alginatibacterium</taxon>
    </lineage>
</organism>
<keyword evidence="5" id="KW-0175">Coiled coil</keyword>
<dbReference type="CDD" id="cd00397">
    <property type="entry name" value="DNA_BRE_C"/>
    <property type="match status" value="1"/>
</dbReference>
<dbReference type="GO" id="GO:0003677">
    <property type="term" value="F:DNA binding"/>
    <property type="evidence" value="ECO:0007669"/>
    <property type="project" value="UniProtKB-KW"/>
</dbReference>
<protein>
    <submittedName>
        <fullName evidence="7">Site-specific integrase</fullName>
    </submittedName>
</protein>
<dbReference type="AlphaFoldDB" id="A0A420E745"/>
<dbReference type="GO" id="GO:0006310">
    <property type="term" value="P:DNA recombination"/>
    <property type="evidence" value="ECO:0007669"/>
    <property type="project" value="UniProtKB-KW"/>
</dbReference>
<dbReference type="InterPro" id="IPR013762">
    <property type="entry name" value="Integrase-like_cat_sf"/>
</dbReference>
<evidence type="ECO:0000256" key="1">
    <source>
        <dbReference type="ARBA" id="ARBA00008857"/>
    </source>
</evidence>
<evidence type="ECO:0000259" key="6">
    <source>
        <dbReference type="PROSITE" id="PS51898"/>
    </source>
</evidence>
<dbReference type="PANTHER" id="PTHR30349:SF41">
    <property type="entry name" value="INTEGRASE_RECOMBINASE PROTEIN MJ0367-RELATED"/>
    <property type="match status" value="1"/>
</dbReference>
<reference evidence="7 8" key="1">
    <citation type="submission" date="2018-09" db="EMBL/GenBank/DDBJ databases">
        <authorList>
            <person name="Wang Z."/>
        </authorList>
    </citation>
    <scope>NUCLEOTIDE SEQUENCE [LARGE SCALE GENOMIC DNA]</scope>
    <source>
        <strain evidence="7 8">ALS 81</strain>
    </source>
</reference>
<dbReference type="GO" id="GO:0015074">
    <property type="term" value="P:DNA integration"/>
    <property type="evidence" value="ECO:0007669"/>
    <property type="project" value="UniProtKB-KW"/>
</dbReference>
<dbReference type="Proteomes" id="UP000286482">
    <property type="component" value="Unassembled WGS sequence"/>
</dbReference>
<keyword evidence="8" id="KW-1185">Reference proteome</keyword>
<evidence type="ECO:0000313" key="7">
    <source>
        <dbReference type="EMBL" id="RKF14336.1"/>
    </source>
</evidence>
<dbReference type="OrthoDB" id="6819422at2"/>
<dbReference type="InterPro" id="IPR011010">
    <property type="entry name" value="DNA_brk_join_enz"/>
</dbReference>
<evidence type="ECO:0000256" key="4">
    <source>
        <dbReference type="ARBA" id="ARBA00023172"/>
    </source>
</evidence>
<dbReference type="EMBL" id="RAQO01000009">
    <property type="protein sequence ID" value="RKF14336.1"/>
    <property type="molecule type" value="Genomic_DNA"/>
</dbReference>
<dbReference type="InterPro" id="IPR050090">
    <property type="entry name" value="Tyrosine_recombinase_XerCD"/>
</dbReference>
<dbReference type="Gene3D" id="1.10.443.10">
    <property type="entry name" value="Intergrase catalytic core"/>
    <property type="match status" value="1"/>
</dbReference>